<feature type="region of interest" description="Disordered" evidence="10">
    <location>
        <begin position="658"/>
        <end position="680"/>
    </location>
</feature>
<feature type="region of interest" description="Disordered" evidence="10">
    <location>
        <begin position="291"/>
        <end position="315"/>
    </location>
</feature>
<keyword evidence="2 9" id="KW-0963">Cytoplasm</keyword>
<feature type="compositionally biased region" description="Low complexity" evidence="10">
    <location>
        <begin position="291"/>
        <end position="306"/>
    </location>
</feature>
<keyword evidence="5" id="KW-0833">Ubl conjugation pathway</keyword>
<evidence type="ECO:0000256" key="8">
    <source>
        <dbReference type="ARBA" id="ARBA00023014"/>
    </source>
</evidence>
<dbReference type="Pfam" id="PF10609">
    <property type="entry name" value="ParA"/>
    <property type="match status" value="1"/>
</dbReference>
<dbReference type="SUPFAM" id="SSF102848">
    <property type="entry name" value="NSFL1 (p97 ATPase) cofactor p47, SEP domain"/>
    <property type="match status" value="1"/>
</dbReference>
<dbReference type="SUPFAM" id="SSF54236">
    <property type="entry name" value="Ubiquitin-like"/>
    <property type="match status" value="1"/>
</dbReference>
<dbReference type="Gene3D" id="1.10.8.10">
    <property type="entry name" value="DNA helicase RuvA subunit, C-terminal domain"/>
    <property type="match status" value="1"/>
</dbReference>
<dbReference type="PROSITE" id="PS51399">
    <property type="entry name" value="SEP"/>
    <property type="match status" value="1"/>
</dbReference>
<evidence type="ECO:0000256" key="9">
    <source>
        <dbReference type="HAMAP-Rule" id="MF_03039"/>
    </source>
</evidence>
<protein>
    <submittedName>
        <fullName evidence="13">Uncharacterized protein</fullName>
    </submittedName>
</protein>
<dbReference type="Gene3D" id="3.10.20.90">
    <property type="entry name" value="Phosphatidylinositol 3-kinase Catalytic Subunit, Chain A, domain 1"/>
    <property type="match status" value="1"/>
</dbReference>
<feature type="binding site" evidence="9">
    <location>
        <position position="613"/>
    </location>
    <ligand>
        <name>[4Fe-4S] cluster</name>
        <dbReference type="ChEBI" id="CHEBI:49883"/>
        <note>ligand shared between dimeric partners</note>
    </ligand>
</feature>
<evidence type="ECO:0000256" key="10">
    <source>
        <dbReference type="SAM" id="MobiDB-lite"/>
    </source>
</evidence>
<dbReference type="InterPro" id="IPR001012">
    <property type="entry name" value="UBX_dom"/>
</dbReference>
<comment type="function">
    <text evidence="9">Component of the cytosolic iron-sulfur (Fe/S) protein assembly (CIA) machinery. Required for maturation of extramitochondrial Fe-S proteins. The NBP35-CFD1 heterotetramer forms a Fe-S scaffold complex, mediating the de novo assembly of an Fe-S cluster and its transfer to target apoproteins.</text>
</comment>
<evidence type="ECO:0000313" key="14">
    <source>
        <dbReference type="Proteomes" id="UP000184300"/>
    </source>
</evidence>
<keyword evidence="3 9" id="KW-0479">Metal-binding</keyword>
<evidence type="ECO:0000256" key="2">
    <source>
        <dbReference type="ARBA" id="ARBA00022490"/>
    </source>
</evidence>
<dbReference type="SMART" id="SM00553">
    <property type="entry name" value="SEP"/>
    <property type="match status" value="1"/>
</dbReference>
<dbReference type="FunFam" id="3.30.420.210:FF:000002">
    <property type="entry name" value="UBX domain-containing protein 1"/>
    <property type="match status" value="1"/>
</dbReference>
<dbReference type="CDD" id="cd02037">
    <property type="entry name" value="Mrp_NBP35"/>
    <property type="match status" value="1"/>
</dbReference>
<dbReference type="PROSITE" id="PS50033">
    <property type="entry name" value="UBX"/>
    <property type="match status" value="1"/>
</dbReference>
<dbReference type="Gene3D" id="3.30.420.210">
    <property type="entry name" value="SEP domain"/>
    <property type="match status" value="1"/>
</dbReference>
<dbReference type="FunFam" id="3.10.20.90:FF:000179">
    <property type="entry name" value="Plant UBX domain-containing protein 4"/>
    <property type="match status" value="1"/>
</dbReference>
<keyword evidence="8 9" id="KW-0411">Iron-sulfur</keyword>
<dbReference type="OrthoDB" id="25887at2759"/>
<dbReference type="Gene3D" id="3.40.50.300">
    <property type="entry name" value="P-loop containing nucleotide triphosphate hydrolases"/>
    <property type="match status" value="1"/>
</dbReference>
<keyword evidence="6 9" id="KW-0067">ATP-binding</keyword>
<dbReference type="SUPFAM" id="SSF46934">
    <property type="entry name" value="UBA-like"/>
    <property type="match status" value="1"/>
</dbReference>
<dbReference type="AlphaFoldDB" id="A0A1L9V6P1"/>
<dbReference type="Pfam" id="PF14555">
    <property type="entry name" value="UBA_4"/>
    <property type="match status" value="1"/>
</dbReference>
<dbReference type="GO" id="GO:0140663">
    <property type="term" value="F:ATP-dependent FeS chaperone activity"/>
    <property type="evidence" value="ECO:0007669"/>
    <property type="project" value="InterPro"/>
</dbReference>
<dbReference type="GO" id="GO:0051539">
    <property type="term" value="F:4 iron, 4 sulfur cluster binding"/>
    <property type="evidence" value="ECO:0007669"/>
    <property type="project" value="UniProtKB-UniRule"/>
</dbReference>
<dbReference type="InterPro" id="IPR033756">
    <property type="entry name" value="YlxH/NBP35"/>
</dbReference>
<dbReference type="GO" id="GO:0016226">
    <property type="term" value="P:iron-sulfur cluster assembly"/>
    <property type="evidence" value="ECO:0007669"/>
    <property type="project" value="UniProtKB-UniRule"/>
</dbReference>
<feature type="region of interest" description="Disordered" evidence="10">
    <location>
        <begin position="48"/>
        <end position="191"/>
    </location>
</feature>
<reference evidence="14" key="1">
    <citation type="journal article" date="2017" name="Genome Biol.">
        <title>Comparative genomics reveals high biological diversity and specific adaptations in the industrially and medically important fungal genus Aspergillus.</title>
        <authorList>
            <person name="de Vries R.P."/>
            <person name="Riley R."/>
            <person name="Wiebenga A."/>
            <person name="Aguilar-Osorio G."/>
            <person name="Amillis S."/>
            <person name="Uchima C.A."/>
            <person name="Anderluh G."/>
            <person name="Asadollahi M."/>
            <person name="Askin M."/>
            <person name="Barry K."/>
            <person name="Battaglia E."/>
            <person name="Bayram O."/>
            <person name="Benocci T."/>
            <person name="Braus-Stromeyer S.A."/>
            <person name="Caldana C."/>
            <person name="Canovas D."/>
            <person name="Cerqueira G.C."/>
            <person name="Chen F."/>
            <person name="Chen W."/>
            <person name="Choi C."/>
            <person name="Clum A."/>
            <person name="Dos Santos R.A."/>
            <person name="Damasio A.R."/>
            <person name="Diallinas G."/>
            <person name="Emri T."/>
            <person name="Fekete E."/>
            <person name="Flipphi M."/>
            <person name="Freyberg S."/>
            <person name="Gallo A."/>
            <person name="Gournas C."/>
            <person name="Habgood R."/>
            <person name="Hainaut M."/>
            <person name="Harispe M.L."/>
            <person name="Henrissat B."/>
            <person name="Hilden K.S."/>
            <person name="Hope R."/>
            <person name="Hossain A."/>
            <person name="Karabika E."/>
            <person name="Karaffa L."/>
            <person name="Karanyi Z."/>
            <person name="Krasevec N."/>
            <person name="Kuo A."/>
            <person name="Kusch H."/>
            <person name="LaButti K."/>
            <person name="Lagendijk E.L."/>
            <person name="Lapidus A."/>
            <person name="Levasseur A."/>
            <person name="Lindquist E."/>
            <person name="Lipzen A."/>
            <person name="Logrieco A.F."/>
            <person name="MacCabe A."/>
            <person name="Maekelae M.R."/>
            <person name="Malavazi I."/>
            <person name="Melin P."/>
            <person name="Meyer V."/>
            <person name="Mielnichuk N."/>
            <person name="Miskei M."/>
            <person name="Molnar A.P."/>
            <person name="Mule G."/>
            <person name="Ngan C.Y."/>
            <person name="Orejas M."/>
            <person name="Orosz E."/>
            <person name="Ouedraogo J.P."/>
            <person name="Overkamp K.M."/>
            <person name="Park H.-S."/>
            <person name="Perrone G."/>
            <person name="Piumi F."/>
            <person name="Punt P.J."/>
            <person name="Ram A.F."/>
            <person name="Ramon A."/>
            <person name="Rauscher S."/>
            <person name="Record E."/>
            <person name="Riano-Pachon D.M."/>
            <person name="Robert V."/>
            <person name="Roehrig J."/>
            <person name="Ruller R."/>
            <person name="Salamov A."/>
            <person name="Salih N.S."/>
            <person name="Samson R.A."/>
            <person name="Sandor E."/>
            <person name="Sanguinetti M."/>
            <person name="Schuetze T."/>
            <person name="Sepcic K."/>
            <person name="Shelest E."/>
            <person name="Sherlock G."/>
            <person name="Sophianopoulou V."/>
            <person name="Squina F.M."/>
            <person name="Sun H."/>
            <person name="Susca A."/>
            <person name="Todd R.B."/>
            <person name="Tsang A."/>
            <person name="Unkles S.E."/>
            <person name="van de Wiele N."/>
            <person name="van Rossen-Uffink D."/>
            <person name="Oliveira J.V."/>
            <person name="Vesth T.C."/>
            <person name="Visser J."/>
            <person name="Yu J.-H."/>
            <person name="Zhou M."/>
            <person name="Andersen M.R."/>
            <person name="Archer D.B."/>
            <person name="Baker S.E."/>
            <person name="Benoit I."/>
            <person name="Brakhage A.A."/>
            <person name="Braus G.H."/>
            <person name="Fischer R."/>
            <person name="Frisvad J.C."/>
            <person name="Goldman G.H."/>
            <person name="Houbraken J."/>
            <person name="Oakley B."/>
            <person name="Pocsi I."/>
            <person name="Scazzocchio C."/>
            <person name="Seiboth B."/>
            <person name="vanKuyk P.A."/>
            <person name="Wortman J."/>
            <person name="Dyer P.S."/>
            <person name="Grigoriev I.V."/>
        </authorList>
    </citation>
    <scope>NUCLEOTIDE SEQUENCE [LARGE SCALE GENOMIC DNA]</scope>
    <source>
        <strain evidence="14">CBS 516.65</strain>
    </source>
</reference>
<dbReference type="RefSeq" id="XP_022396283.1">
    <property type="nucleotide sequence ID" value="XM_022549417.1"/>
</dbReference>
<dbReference type="SMART" id="SM00166">
    <property type="entry name" value="UBX"/>
    <property type="match status" value="1"/>
</dbReference>
<dbReference type="HAMAP" id="MF_02040">
    <property type="entry name" value="Mrp_NBP35"/>
    <property type="match status" value="1"/>
</dbReference>
<keyword evidence="14" id="KW-1185">Reference proteome</keyword>
<evidence type="ECO:0000256" key="1">
    <source>
        <dbReference type="ARBA" id="ARBA00022485"/>
    </source>
</evidence>
<feature type="compositionally biased region" description="Polar residues" evidence="10">
    <location>
        <begin position="460"/>
        <end position="477"/>
    </location>
</feature>
<feature type="domain" description="UBX" evidence="11">
    <location>
        <begin position="312"/>
        <end position="389"/>
    </location>
</feature>
<sequence>MENNPADHDEAVSQFCSLTGLQPSEAQEYLAANGWDIEAAVTEYFAEQDEALQDANTGGQHLGAGEGSAGPSASSSSGTPQQSSSGGHSRPPKKFATMRDFASGGGDSSDDDENPNQPFFAGGEKSGLAVQNPDDLKKKIIEKASKTQLPSSDDPQPRRNHFTGTARTLGGDDAPSQVIEAPSAPAAPQLPQRVQRTLHFWSDGFSVDDGDLYRSDDARNAEILDGIRQGRAPLSIMNVQRGQEVDVEIQQHEEKYVKPKPKYQPFAGQGFRLGSPTPGVAAAPSAPAAPAAAAAAAPSQATSEPAKPNVDESQPTVTLQIRLGDGTRLTSRFNTTHTIDDVYQFVGAASPISQSRPWVLMTTFPSNELTDKSAVLGDLAEFKRGGVVVLSGKGGVGKSSVTLQLALALSLQGKSVGILDIDLTGPSIPRLVGLEGAKITQAPGGWLPVTVHDAVDNTTLTTSDNSAQGQEAQVQEGNGSGSESKRGSLRCMSLGFLLRDRGDAVIWRGPKKTAMIRQFLADVHWGETDYLLVDTPPGTSDEHIALAEQLLTLSTTDPRLAAVNPSLPRLAGAVLVTTPQGIATSDVRKEVNFCVKTQIPTLGVIENMSGYACPCCGEVSNLFSSGGGQVMAQEMGVRFLGIVPVDVKFGVLIEGDAVDGDSDEGGEREKKEVEQKEPDSRPLVERYKTECYSYARFEEFAKTLISGIEATA</sequence>
<dbReference type="SUPFAM" id="SSF52540">
    <property type="entry name" value="P-loop containing nucleoside triphosphate hydrolases"/>
    <property type="match status" value="1"/>
</dbReference>
<dbReference type="InterPro" id="IPR029071">
    <property type="entry name" value="Ubiquitin-like_domsf"/>
</dbReference>
<dbReference type="Pfam" id="PF08059">
    <property type="entry name" value="SEP"/>
    <property type="match status" value="1"/>
</dbReference>
<name>A0A1L9V6P1_ASPGL</name>
<feature type="binding site" evidence="9">
    <location>
        <position position="616"/>
    </location>
    <ligand>
        <name>[4Fe-4S] cluster</name>
        <dbReference type="ChEBI" id="CHEBI:49883"/>
        <note>ligand shared between dimeric partners</note>
    </ligand>
</feature>
<evidence type="ECO:0000256" key="6">
    <source>
        <dbReference type="ARBA" id="ARBA00022840"/>
    </source>
</evidence>
<feature type="domain" description="SEP" evidence="12">
    <location>
        <begin position="193"/>
        <end position="257"/>
    </location>
</feature>
<comment type="similarity">
    <text evidence="9">Belongs to the Mrp/NBP35 ATP-binding proteins family. NUBP2/CFD1 subfamily.</text>
</comment>
<feature type="compositionally biased region" description="Basic and acidic residues" evidence="10">
    <location>
        <begin position="665"/>
        <end position="680"/>
    </location>
</feature>
<dbReference type="CDD" id="cd14348">
    <property type="entry name" value="UBA_p47"/>
    <property type="match status" value="1"/>
</dbReference>
<accession>A0A1L9V6P1</accession>
<feature type="region of interest" description="Disordered" evidence="10">
    <location>
        <begin position="460"/>
        <end position="486"/>
    </location>
</feature>
<dbReference type="STRING" id="1160497.A0A1L9V6P1"/>
<feature type="compositionally biased region" description="Basic and acidic residues" evidence="10">
    <location>
        <begin position="134"/>
        <end position="145"/>
    </location>
</feature>
<dbReference type="InterPro" id="IPR019591">
    <property type="entry name" value="Mrp/NBP35_ATP-bd"/>
</dbReference>
<dbReference type="InterPro" id="IPR028600">
    <property type="entry name" value="NUBP2/Cfd1_eukaryotes"/>
</dbReference>
<dbReference type="HAMAP" id="MF_03039">
    <property type="entry name" value="NUBP2"/>
    <property type="match status" value="1"/>
</dbReference>
<dbReference type="Proteomes" id="UP000184300">
    <property type="component" value="Unassembled WGS sequence"/>
</dbReference>
<feature type="compositionally biased region" description="Low complexity" evidence="10">
    <location>
        <begin position="69"/>
        <end position="89"/>
    </location>
</feature>
<keyword evidence="7 9" id="KW-0408">Iron</keyword>
<gene>
    <name evidence="13" type="ORF">ASPGLDRAFT_69942</name>
</gene>
<dbReference type="InterPro" id="IPR012989">
    <property type="entry name" value="SEP_domain"/>
</dbReference>
<comment type="subcellular location">
    <subcellularLocation>
        <location evidence="9">Cytoplasm</location>
    </subcellularLocation>
</comment>
<dbReference type="InterPro" id="IPR009060">
    <property type="entry name" value="UBA-like_sf"/>
</dbReference>
<feature type="binding site" evidence="9">
    <location>
        <begin position="392"/>
        <end position="399"/>
    </location>
    <ligand>
        <name>ATP</name>
        <dbReference type="ChEBI" id="CHEBI:30616"/>
    </ligand>
</feature>
<evidence type="ECO:0000259" key="11">
    <source>
        <dbReference type="PROSITE" id="PS50033"/>
    </source>
</evidence>
<dbReference type="PANTHER" id="PTHR23264">
    <property type="entry name" value="NUCLEOTIDE-BINDING PROTEIN NBP35 YEAST -RELATED"/>
    <property type="match status" value="1"/>
</dbReference>
<keyword evidence="1 9" id="KW-0004">4Fe-4S</keyword>
<dbReference type="GO" id="GO:0005524">
    <property type="term" value="F:ATP binding"/>
    <property type="evidence" value="ECO:0007669"/>
    <property type="project" value="UniProtKB-KW"/>
</dbReference>
<dbReference type="EMBL" id="KV878916">
    <property type="protein sequence ID" value="OJJ79585.1"/>
    <property type="molecule type" value="Genomic_DNA"/>
</dbReference>
<evidence type="ECO:0000256" key="7">
    <source>
        <dbReference type="ARBA" id="ARBA00023004"/>
    </source>
</evidence>
<dbReference type="GO" id="GO:0005829">
    <property type="term" value="C:cytosol"/>
    <property type="evidence" value="ECO:0007669"/>
    <property type="project" value="TreeGrafter"/>
</dbReference>
<evidence type="ECO:0000313" key="13">
    <source>
        <dbReference type="EMBL" id="OJJ79585.1"/>
    </source>
</evidence>
<evidence type="ECO:0000256" key="4">
    <source>
        <dbReference type="ARBA" id="ARBA00022741"/>
    </source>
</evidence>
<evidence type="ECO:0000259" key="12">
    <source>
        <dbReference type="PROSITE" id="PS51399"/>
    </source>
</evidence>
<keyword evidence="4 9" id="KW-0547">Nucleotide-binding</keyword>
<dbReference type="InterPro" id="IPR036241">
    <property type="entry name" value="NSFL1C_SEP_dom_sf"/>
</dbReference>
<dbReference type="GO" id="GO:0043161">
    <property type="term" value="P:proteasome-mediated ubiquitin-dependent protein catabolic process"/>
    <property type="evidence" value="ECO:0007669"/>
    <property type="project" value="UniProtKB-ARBA"/>
</dbReference>
<dbReference type="GeneID" id="34465677"/>
<proteinExistence type="inferred from homology"/>
<dbReference type="InterPro" id="IPR027417">
    <property type="entry name" value="P-loop_NTPase"/>
</dbReference>
<dbReference type="VEuPathDB" id="FungiDB:ASPGLDRAFT_69942"/>
<feature type="compositionally biased region" description="Low complexity" evidence="10">
    <location>
        <begin position="181"/>
        <end position="191"/>
    </location>
</feature>
<evidence type="ECO:0000256" key="5">
    <source>
        <dbReference type="ARBA" id="ARBA00022786"/>
    </source>
</evidence>
<dbReference type="PANTHER" id="PTHR23264:SF19">
    <property type="entry name" value="CYTOSOLIC FE-S CLUSTER ASSEMBLY FACTOR NUBP2"/>
    <property type="match status" value="1"/>
</dbReference>
<organism evidence="13 14">
    <name type="scientific">Aspergillus glaucus CBS 516.65</name>
    <dbReference type="NCBI Taxonomy" id="1160497"/>
    <lineage>
        <taxon>Eukaryota</taxon>
        <taxon>Fungi</taxon>
        <taxon>Dikarya</taxon>
        <taxon>Ascomycota</taxon>
        <taxon>Pezizomycotina</taxon>
        <taxon>Eurotiomycetes</taxon>
        <taxon>Eurotiomycetidae</taxon>
        <taxon>Eurotiales</taxon>
        <taxon>Aspergillaceae</taxon>
        <taxon>Aspergillus</taxon>
        <taxon>Aspergillus subgen. Aspergillus</taxon>
    </lineage>
</organism>
<evidence type="ECO:0000256" key="3">
    <source>
        <dbReference type="ARBA" id="ARBA00022723"/>
    </source>
</evidence>
<dbReference type="CDD" id="cd01770">
    <property type="entry name" value="UBX_UBXN2"/>
    <property type="match status" value="1"/>
</dbReference>
<dbReference type="GO" id="GO:0046872">
    <property type="term" value="F:metal ion binding"/>
    <property type="evidence" value="ECO:0007669"/>
    <property type="project" value="UniProtKB-KW"/>
</dbReference>